<dbReference type="Proteomes" id="UP001164743">
    <property type="component" value="Chromosome 3A"/>
</dbReference>
<dbReference type="EMBL" id="CP110423">
    <property type="protein sequence ID" value="WAQ82677.1"/>
    <property type="molecule type" value="Genomic_DNA"/>
</dbReference>
<feature type="region of interest" description="Disordered" evidence="1">
    <location>
        <begin position="1"/>
        <end position="32"/>
    </location>
</feature>
<organism evidence="2 3">
    <name type="scientific">Puccinia triticina</name>
    <dbReference type="NCBI Taxonomy" id="208348"/>
    <lineage>
        <taxon>Eukaryota</taxon>
        <taxon>Fungi</taxon>
        <taxon>Dikarya</taxon>
        <taxon>Basidiomycota</taxon>
        <taxon>Pucciniomycotina</taxon>
        <taxon>Pucciniomycetes</taxon>
        <taxon>Pucciniales</taxon>
        <taxon>Pucciniaceae</taxon>
        <taxon>Puccinia</taxon>
    </lineage>
</organism>
<reference evidence="2" key="1">
    <citation type="submission" date="2022-10" db="EMBL/GenBank/DDBJ databases">
        <title>Puccinia triticina Genome sequencing and assembly.</title>
        <authorList>
            <person name="Li C."/>
        </authorList>
    </citation>
    <scope>NUCLEOTIDE SEQUENCE</scope>
    <source>
        <strain evidence="2">Pt15</strain>
    </source>
</reference>
<accession>A0ABY7CIN9</accession>
<dbReference type="RefSeq" id="XP_053018232.1">
    <property type="nucleotide sequence ID" value="XM_053167376.1"/>
</dbReference>
<proteinExistence type="predicted"/>
<evidence type="ECO:0000313" key="2">
    <source>
        <dbReference type="EMBL" id="WAQ82677.1"/>
    </source>
</evidence>
<evidence type="ECO:0008006" key="4">
    <source>
        <dbReference type="Google" id="ProtNLM"/>
    </source>
</evidence>
<protein>
    <recommendedName>
        <fullName evidence="4">RNA-directed DNA polymerase</fullName>
    </recommendedName>
</protein>
<name>A0ABY7CIN9_9BASI</name>
<evidence type="ECO:0000256" key="1">
    <source>
        <dbReference type="SAM" id="MobiDB-lite"/>
    </source>
</evidence>
<evidence type="ECO:0000313" key="3">
    <source>
        <dbReference type="Proteomes" id="UP001164743"/>
    </source>
</evidence>
<gene>
    <name evidence="2" type="ORF">PtA15_3A40</name>
</gene>
<dbReference type="GeneID" id="77808260"/>
<sequence length="291" mass="32786">MPPPSCPASQQTSPGYQAMLPPHLREPHPQVPLDPNPIYFPVQTYPAAETPAAAENPGDIRNFIYSDYIKDEIRDFVRRKMIESRIIAYSHHVNANGVAEPRFLLNMTQAHIVNLPRAIREQHLPPGFVGGNNHAQRSVLQLVRGLLKHDRVFLCNLLLKNIVDTSHSKVRAGGVPSLKALYTLIHNSLLKNAGVHAPRINWAMLPMRIKVRFAYLRLETAAHTAKRVTGHGSQWTPINDQLALLSIKPVNYVRKWAEMILELDERVFGQGGIVFASFCHLVRLPTDHEVE</sequence>
<keyword evidence="3" id="KW-1185">Reference proteome</keyword>